<comment type="caution">
    <text evidence="2">The sequence shown here is derived from an EMBL/GenBank/DDBJ whole genome shotgun (WGS) entry which is preliminary data.</text>
</comment>
<dbReference type="PANTHER" id="PTHR32108:SF5">
    <property type="entry name" value="DYNACTIN SUBUNIT 1-LIKE"/>
    <property type="match status" value="1"/>
</dbReference>
<dbReference type="AlphaFoldDB" id="A0A5B6WQ79"/>
<gene>
    <name evidence="2" type="ORF">EPI10_005303</name>
</gene>
<evidence type="ECO:0000313" key="3">
    <source>
        <dbReference type="Proteomes" id="UP000325315"/>
    </source>
</evidence>
<feature type="compositionally biased region" description="Basic and acidic residues" evidence="1">
    <location>
        <begin position="542"/>
        <end position="563"/>
    </location>
</feature>
<proteinExistence type="predicted"/>
<evidence type="ECO:0000313" key="2">
    <source>
        <dbReference type="EMBL" id="KAA3483107.1"/>
    </source>
</evidence>
<dbReference type="EMBL" id="SMMG02000002">
    <property type="protein sequence ID" value="KAA3483107.1"/>
    <property type="molecule type" value="Genomic_DNA"/>
</dbReference>
<sequence length="622" mass="70924">MDMKDQIQDSQRSSGSNPRDNPTNPVVPDLDDMTKMGRARVELPKQLENQCKWLEEKFRAMESANYLCGVDAKKLSLVPNLVLPPKFKTPEFEKYNGTSCPEAHITMFYRRMTGYAFMKNYSHVIGMTSNRITLQNMEKKQSESFRKYVQRCREVATQVQPPLLKNETTMLLINTLKAPFINHMLGSATKSFSDVVMSREMIENAVRSGKIDAGENTKRSAPRKKENELIKMFIKMGILRFNNPSGPNVAGNSLPSHFDQGLNVIIKSGGKRTKTDVAEVKSALKWVWQKMIDVGLIIQDSEEVPKRVRSYCEFHAKEGHEIQECTEFRALVKSLMDNKELEFFEDVKGSEEGDVSASKEGSNGERLQGQPPGGDYFTTKKRGELSWYFRRGPGYWFFTRNGRHYDPTSASTEPIKGKTLAVEHKKEKMTRLESPVNEPITENEAKEFLKLLKHRGMGSTKALHITTSYKGYTLPGVLIDNGSALNVLPLSTLNKLPVDSSHMKTCQNIIRAFDGTERRVMRRIEIPLLIGLNRYELTKVEKPESQKDKTSASDASRACDRSCGKSKPTTVGDRLKRPPLVFLCNWAIMGFIEPKWTVWAQWDRGPHSNKIYEKWQKLDWDI</sequence>
<feature type="region of interest" description="Disordered" evidence="1">
    <location>
        <begin position="352"/>
        <end position="375"/>
    </location>
</feature>
<accession>A0A5B6WQ79</accession>
<evidence type="ECO:0008006" key="4">
    <source>
        <dbReference type="Google" id="ProtNLM"/>
    </source>
</evidence>
<keyword evidence="3" id="KW-1185">Reference proteome</keyword>
<protein>
    <recommendedName>
        <fullName evidence="4">Retrotransposon gag domain-containing protein</fullName>
    </recommendedName>
</protein>
<dbReference type="Proteomes" id="UP000325315">
    <property type="component" value="Unassembled WGS sequence"/>
</dbReference>
<dbReference type="OrthoDB" id="1750196at2759"/>
<dbReference type="PANTHER" id="PTHR32108">
    <property type="entry name" value="DNA-DIRECTED RNA POLYMERASE SUBUNIT ALPHA"/>
    <property type="match status" value="1"/>
</dbReference>
<feature type="compositionally biased region" description="Polar residues" evidence="1">
    <location>
        <begin position="8"/>
        <end position="24"/>
    </location>
</feature>
<feature type="region of interest" description="Disordered" evidence="1">
    <location>
        <begin position="542"/>
        <end position="570"/>
    </location>
</feature>
<reference evidence="3" key="1">
    <citation type="journal article" date="2019" name="Plant Biotechnol. J.">
        <title>Genome sequencing of the Australian wild diploid species Gossypium australe highlights disease resistance and delayed gland morphogenesis.</title>
        <authorList>
            <person name="Cai Y."/>
            <person name="Cai X."/>
            <person name="Wang Q."/>
            <person name="Wang P."/>
            <person name="Zhang Y."/>
            <person name="Cai C."/>
            <person name="Xu Y."/>
            <person name="Wang K."/>
            <person name="Zhou Z."/>
            <person name="Wang C."/>
            <person name="Geng S."/>
            <person name="Li B."/>
            <person name="Dong Q."/>
            <person name="Hou Y."/>
            <person name="Wang H."/>
            <person name="Ai P."/>
            <person name="Liu Z."/>
            <person name="Yi F."/>
            <person name="Sun M."/>
            <person name="An G."/>
            <person name="Cheng J."/>
            <person name="Zhang Y."/>
            <person name="Shi Q."/>
            <person name="Xie Y."/>
            <person name="Shi X."/>
            <person name="Chang Y."/>
            <person name="Huang F."/>
            <person name="Chen Y."/>
            <person name="Hong S."/>
            <person name="Mi L."/>
            <person name="Sun Q."/>
            <person name="Zhang L."/>
            <person name="Zhou B."/>
            <person name="Peng R."/>
            <person name="Zhang X."/>
            <person name="Liu F."/>
        </authorList>
    </citation>
    <scope>NUCLEOTIDE SEQUENCE [LARGE SCALE GENOMIC DNA]</scope>
    <source>
        <strain evidence="3">cv. PA1801</strain>
    </source>
</reference>
<name>A0A5B6WQ79_9ROSI</name>
<evidence type="ECO:0000256" key="1">
    <source>
        <dbReference type="SAM" id="MobiDB-lite"/>
    </source>
</evidence>
<organism evidence="2 3">
    <name type="scientific">Gossypium australe</name>
    <dbReference type="NCBI Taxonomy" id="47621"/>
    <lineage>
        <taxon>Eukaryota</taxon>
        <taxon>Viridiplantae</taxon>
        <taxon>Streptophyta</taxon>
        <taxon>Embryophyta</taxon>
        <taxon>Tracheophyta</taxon>
        <taxon>Spermatophyta</taxon>
        <taxon>Magnoliopsida</taxon>
        <taxon>eudicotyledons</taxon>
        <taxon>Gunneridae</taxon>
        <taxon>Pentapetalae</taxon>
        <taxon>rosids</taxon>
        <taxon>malvids</taxon>
        <taxon>Malvales</taxon>
        <taxon>Malvaceae</taxon>
        <taxon>Malvoideae</taxon>
        <taxon>Gossypium</taxon>
    </lineage>
</organism>
<feature type="region of interest" description="Disordered" evidence="1">
    <location>
        <begin position="1"/>
        <end position="33"/>
    </location>
</feature>